<keyword evidence="4" id="KW-0479">Metal-binding</keyword>
<dbReference type="Proteomes" id="UP000238196">
    <property type="component" value="Unassembled WGS sequence"/>
</dbReference>
<dbReference type="PANTHER" id="PTHR21666:SF288">
    <property type="entry name" value="CELL DIVISION PROTEIN YTFB"/>
    <property type="match status" value="1"/>
</dbReference>
<reference evidence="11 12" key="1">
    <citation type="submission" date="2018-02" db="EMBL/GenBank/DDBJ databases">
        <title>novel marine gammaproteobacteria from coastal saline agro ecosystem.</title>
        <authorList>
            <person name="Krishnan R."/>
            <person name="Ramesh Kumar N."/>
        </authorList>
    </citation>
    <scope>NUCLEOTIDE SEQUENCE [LARGE SCALE GENOMIC DNA]</scope>
    <source>
        <strain evidence="11 12">228</strain>
    </source>
</reference>
<evidence type="ECO:0000256" key="3">
    <source>
        <dbReference type="ARBA" id="ARBA00022670"/>
    </source>
</evidence>
<keyword evidence="6" id="KW-0862">Zinc</keyword>
<feature type="domain" description="M23ase beta-sheet core" evidence="9">
    <location>
        <begin position="392"/>
        <end position="488"/>
    </location>
</feature>
<evidence type="ECO:0000256" key="2">
    <source>
        <dbReference type="ARBA" id="ARBA00004196"/>
    </source>
</evidence>
<evidence type="ECO:0000256" key="4">
    <source>
        <dbReference type="ARBA" id="ARBA00022723"/>
    </source>
</evidence>
<dbReference type="Pfam" id="PF01551">
    <property type="entry name" value="Peptidase_M23"/>
    <property type="match status" value="1"/>
</dbReference>
<dbReference type="Gene3D" id="3.10.450.350">
    <property type="match status" value="2"/>
</dbReference>
<organism evidence="11 12">
    <name type="scientific">Proteobacteria bacterium 228</name>
    <dbReference type="NCBI Taxonomy" id="2083153"/>
    <lineage>
        <taxon>Bacteria</taxon>
        <taxon>Pseudomonadati</taxon>
        <taxon>Pseudomonadota</taxon>
    </lineage>
</organism>
<dbReference type="InterPro" id="IPR011055">
    <property type="entry name" value="Dup_hybrid_motif"/>
</dbReference>
<gene>
    <name evidence="11" type="ORF">C4K68_01340</name>
</gene>
<dbReference type="CDD" id="cd12797">
    <property type="entry name" value="M23_peptidase"/>
    <property type="match status" value="1"/>
</dbReference>
<dbReference type="InterPro" id="IPR016047">
    <property type="entry name" value="M23ase_b-sheet_dom"/>
</dbReference>
<dbReference type="GO" id="GO:0046872">
    <property type="term" value="F:metal ion binding"/>
    <property type="evidence" value="ECO:0007669"/>
    <property type="project" value="UniProtKB-KW"/>
</dbReference>
<keyword evidence="5" id="KW-0378">Hydrolase</keyword>
<proteinExistence type="predicted"/>
<dbReference type="Gene3D" id="2.70.70.10">
    <property type="entry name" value="Glucose Permease (Domain IIA)"/>
    <property type="match status" value="1"/>
</dbReference>
<feature type="region of interest" description="Disordered" evidence="8">
    <location>
        <begin position="136"/>
        <end position="166"/>
    </location>
</feature>
<comment type="subcellular location">
    <subcellularLocation>
        <location evidence="2">Cell envelope</location>
    </subcellularLocation>
</comment>
<evidence type="ECO:0000256" key="1">
    <source>
        <dbReference type="ARBA" id="ARBA00001947"/>
    </source>
</evidence>
<dbReference type="InterPro" id="IPR045834">
    <property type="entry name" value="Csd3_N2"/>
</dbReference>
<dbReference type="InterPro" id="IPR050570">
    <property type="entry name" value="Cell_wall_metabolism_enzyme"/>
</dbReference>
<keyword evidence="3" id="KW-0645">Protease</keyword>
<feature type="domain" description="Csd3-like second N-terminal" evidence="10">
    <location>
        <begin position="258"/>
        <end position="380"/>
    </location>
</feature>
<feature type="compositionally biased region" description="Basic and acidic residues" evidence="8">
    <location>
        <begin position="151"/>
        <end position="161"/>
    </location>
</feature>
<comment type="caution">
    <text evidence="11">The sequence shown here is derived from an EMBL/GenBank/DDBJ whole genome shotgun (WGS) entry which is preliminary data.</text>
</comment>
<evidence type="ECO:0000313" key="12">
    <source>
        <dbReference type="Proteomes" id="UP000238196"/>
    </source>
</evidence>
<evidence type="ECO:0000256" key="6">
    <source>
        <dbReference type="ARBA" id="ARBA00022833"/>
    </source>
</evidence>
<dbReference type="PANTHER" id="PTHR21666">
    <property type="entry name" value="PEPTIDASE-RELATED"/>
    <property type="match status" value="1"/>
</dbReference>
<dbReference type="Pfam" id="PF19425">
    <property type="entry name" value="Csd3_N2"/>
    <property type="match status" value="1"/>
</dbReference>
<feature type="compositionally biased region" description="Polar residues" evidence="8">
    <location>
        <begin position="59"/>
        <end position="70"/>
    </location>
</feature>
<name>A0A2S5KW73_9PROT</name>
<evidence type="ECO:0000259" key="10">
    <source>
        <dbReference type="Pfam" id="PF19425"/>
    </source>
</evidence>
<dbReference type="SUPFAM" id="SSF51261">
    <property type="entry name" value="Duplicated hybrid motif"/>
    <property type="match status" value="1"/>
</dbReference>
<feature type="region of interest" description="Disordered" evidence="8">
    <location>
        <begin position="50"/>
        <end position="123"/>
    </location>
</feature>
<evidence type="ECO:0000313" key="11">
    <source>
        <dbReference type="EMBL" id="PPC79097.1"/>
    </source>
</evidence>
<dbReference type="GO" id="GO:0030313">
    <property type="term" value="C:cell envelope"/>
    <property type="evidence" value="ECO:0007669"/>
    <property type="project" value="UniProtKB-SubCell"/>
</dbReference>
<feature type="compositionally biased region" description="Acidic residues" evidence="8">
    <location>
        <begin position="113"/>
        <end position="123"/>
    </location>
</feature>
<dbReference type="AlphaFoldDB" id="A0A2S5KW73"/>
<dbReference type="OrthoDB" id="5298450at2"/>
<dbReference type="EMBL" id="PRLP01000005">
    <property type="protein sequence ID" value="PPC79097.1"/>
    <property type="molecule type" value="Genomic_DNA"/>
</dbReference>
<dbReference type="GO" id="GO:0004222">
    <property type="term" value="F:metalloendopeptidase activity"/>
    <property type="evidence" value="ECO:0007669"/>
    <property type="project" value="TreeGrafter"/>
</dbReference>
<evidence type="ECO:0000256" key="8">
    <source>
        <dbReference type="SAM" id="MobiDB-lite"/>
    </source>
</evidence>
<accession>A0A2S5KW73</accession>
<evidence type="ECO:0000256" key="5">
    <source>
        <dbReference type="ARBA" id="ARBA00022801"/>
    </source>
</evidence>
<keyword evidence="7" id="KW-0482">Metalloprotease</keyword>
<sequence length="529" mass="57851">MLGRLPKLHVAAIFLLGTVVGALIFIPSEKVSATRSPESEQRSLALRLELTPPKPPLVNSDSATNLSSLPLTPAEGDESSKPVISMNLFNQQDSGDNTPDDNSDGDSTSSLDTPEDYSDDANALDDDTLQKQMLSKEEQDALASEDTEEQQAIKEHDKDEPVPNDGWVKVTVESGDNLTSVFQKAGYSVGQAIEVDNAFKKERPFRRMHPGDAFSFKGKDGEIDQIKYKDGAYSTLTVSKTDKGYELSEDVLPTEVRHKMVSMTVKDTLFNASKAAGIPYRLIANMSTLFTNDVDFRTDVRKGDTFTLIYEEKYINGKRVGLGDIIAARYTNKGQAYYAIRNMDDDDGEAQYFDQNGEGKQKAFDRSPVAGARISSPFSPRRYHPKLHIWRSHEGVDLAAPYGTPIHATGYGKVIFVGRKGGYGNVVVLAHSNKISTLYAHMKGFAPSLSLGDKVKRGQVIGYIGTSGLSTGPHVHYEVRLGGTHMNPMTVALPKSDSLTGKEKARFASRAKQIISAMNGKTSLQVALK</sequence>
<evidence type="ECO:0000259" key="9">
    <source>
        <dbReference type="Pfam" id="PF01551"/>
    </source>
</evidence>
<protein>
    <submittedName>
        <fullName evidence="11">Uncharacterized protein</fullName>
    </submittedName>
</protein>
<dbReference type="GO" id="GO:0006508">
    <property type="term" value="P:proteolysis"/>
    <property type="evidence" value="ECO:0007669"/>
    <property type="project" value="UniProtKB-KW"/>
</dbReference>
<feature type="compositionally biased region" description="Polar residues" evidence="8">
    <location>
        <begin position="87"/>
        <end position="97"/>
    </location>
</feature>
<evidence type="ECO:0000256" key="7">
    <source>
        <dbReference type="ARBA" id="ARBA00023049"/>
    </source>
</evidence>
<comment type="cofactor">
    <cofactor evidence="1">
        <name>Zn(2+)</name>
        <dbReference type="ChEBI" id="CHEBI:29105"/>
    </cofactor>
</comment>